<organism evidence="3 4">
    <name type="scientific">Chytriomyces confervae</name>
    <dbReference type="NCBI Taxonomy" id="246404"/>
    <lineage>
        <taxon>Eukaryota</taxon>
        <taxon>Fungi</taxon>
        <taxon>Fungi incertae sedis</taxon>
        <taxon>Chytridiomycota</taxon>
        <taxon>Chytridiomycota incertae sedis</taxon>
        <taxon>Chytridiomycetes</taxon>
        <taxon>Chytridiales</taxon>
        <taxon>Chytriomycetaceae</taxon>
        <taxon>Chytriomyces</taxon>
    </lineage>
</organism>
<sequence length="603" mass="66335">MPDNQQDGFVFQRAIAESGAKLGRKTHLAVFDFDSTLFRSPLPSADLWAADLRGCVISDCAWFLEPRTLAAPYIPEVPDVSWWDERVVERVRKLRTADDRDQNLVIVLTGRRRDLFYNRIEQLCRGLEQKLGIGSLFDIILLKEHQNEDGSKKFETTLDFKLSVLSSLLATFPDIQSIEIWDDRQRHLDLFAKTLNNLKSSKRIGDFTAELVLQDPLLMKTIPEKLEHEMVMELIGKCNARILAAEERDLAEEAEKKLSLKSVSAPNLTNDPLTVSPSQNHPSGNFPLPTSPLDSVLPGITPIDPFPPHHIPWAPTSSSLSFVSSNASPNSPPTSPKPVKSVTIAAQESSSPKLPKSSRRLTKNSNTPRKSISSFRSIIHVTEYVQYTGIFLSSESRIALLKRIPIPEAGKYSVKAHHITICLGQAPPELIDPLGGLGSTVSLRAVAVGSTSSGDVASKGVVAVRVELTAVAGKQVCTNKEECPIQISTNKVPHCTIYVGIGSRARDSNLITEWTDLDPLISLEGIISEKKVTGKKGNTPAPQKAADVSVGGLVKKYHSHLKGKEIGEVVERVQEWMAKTHMDNTSHNAPEIELYVANLKLAE</sequence>
<dbReference type="GO" id="GO:0003723">
    <property type="term" value="F:RNA binding"/>
    <property type="evidence" value="ECO:0007669"/>
    <property type="project" value="TreeGrafter"/>
</dbReference>
<dbReference type="OrthoDB" id="5596992at2759"/>
<accession>A0A507FE19</accession>
<dbReference type="GO" id="GO:0032040">
    <property type="term" value="C:small-subunit processome"/>
    <property type="evidence" value="ECO:0007669"/>
    <property type="project" value="TreeGrafter"/>
</dbReference>
<protein>
    <recommendedName>
        <fullName evidence="2">Swiss Army Knife RNA repair protein HAD domain-containing protein</fullName>
    </recommendedName>
</protein>
<dbReference type="EMBL" id="QEAP01000118">
    <property type="protein sequence ID" value="TPX74591.1"/>
    <property type="molecule type" value="Genomic_DNA"/>
</dbReference>
<dbReference type="PANTHER" id="PTHR10335">
    <property type="entry name" value="RRNA 2-O-METHYLTRANSFERASE FIBRILLARIN"/>
    <property type="match status" value="1"/>
</dbReference>
<dbReference type="GO" id="GO:0008649">
    <property type="term" value="F:rRNA methyltransferase activity"/>
    <property type="evidence" value="ECO:0007669"/>
    <property type="project" value="TreeGrafter"/>
</dbReference>
<feature type="compositionally biased region" description="Polar residues" evidence="1">
    <location>
        <begin position="262"/>
        <end position="283"/>
    </location>
</feature>
<reference evidence="3 4" key="1">
    <citation type="journal article" date="2019" name="Sci. Rep.">
        <title>Comparative genomics of chytrid fungi reveal insights into the obligate biotrophic and pathogenic lifestyle of Synchytrium endobioticum.</title>
        <authorList>
            <person name="van de Vossenberg B.T.L.H."/>
            <person name="Warris S."/>
            <person name="Nguyen H.D.T."/>
            <person name="van Gent-Pelzer M.P.E."/>
            <person name="Joly D.L."/>
            <person name="van de Geest H.C."/>
            <person name="Bonants P.J.M."/>
            <person name="Smith D.S."/>
            <person name="Levesque C.A."/>
            <person name="van der Lee T.A.J."/>
        </authorList>
    </citation>
    <scope>NUCLEOTIDE SEQUENCE [LARGE SCALE GENOMIC DNA]</scope>
    <source>
        <strain evidence="3 4">CBS 675.73</strain>
    </source>
</reference>
<dbReference type="InterPro" id="IPR018812">
    <property type="entry name" value="SAK_HAD"/>
</dbReference>
<gene>
    <name evidence="3" type="ORF">CcCBS67573_g04147</name>
</gene>
<evidence type="ECO:0000256" key="1">
    <source>
        <dbReference type="SAM" id="MobiDB-lite"/>
    </source>
</evidence>
<dbReference type="GO" id="GO:0000494">
    <property type="term" value="P:box C/D sno(s)RNA 3'-end processing"/>
    <property type="evidence" value="ECO:0007669"/>
    <property type="project" value="TreeGrafter"/>
</dbReference>
<dbReference type="Proteomes" id="UP000320333">
    <property type="component" value="Unassembled WGS sequence"/>
</dbReference>
<feature type="domain" description="Swiss Army Knife RNA repair protein HAD" evidence="2">
    <location>
        <begin position="40"/>
        <end position="239"/>
    </location>
</feature>
<dbReference type="Pfam" id="PF10307">
    <property type="entry name" value="HAD_SAK_1"/>
    <property type="match status" value="1"/>
</dbReference>
<comment type="caution">
    <text evidence="3">The sequence shown here is derived from an EMBL/GenBank/DDBJ whole genome shotgun (WGS) entry which is preliminary data.</text>
</comment>
<proteinExistence type="predicted"/>
<dbReference type="AlphaFoldDB" id="A0A507FE19"/>
<evidence type="ECO:0000259" key="2">
    <source>
        <dbReference type="Pfam" id="PF10307"/>
    </source>
</evidence>
<dbReference type="GO" id="GO:1990259">
    <property type="term" value="F:histone H2AQ104 methyltransferase activity"/>
    <property type="evidence" value="ECO:0007669"/>
    <property type="project" value="TreeGrafter"/>
</dbReference>
<feature type="region of interest" description="Disordered" evidence="1">
    <location>
        <begin position="322"/>
        <end position="369"/>
    </location>
</feature>
<name>A0A507FE19_9FUNG</name>
<evidence type="ECO:0000313" key="3">
    <source>
        <dbReference type="EMBL" id="TPX74591.1"/>
    </source>
</evidence>
<dbReference type="GO" id="GO:0031428">
    <property type="term" value="C:box C/D methylation guide snoRNP complex"/>
    <property type="evidence" value="ECO:0007669"/>
    <property type="project" value="TreeGrafter"/>
</dbReference>
<feature type="region of interest" description="Disordered" evidence="1">
    <location>
        <begin position="262"/>
        <end position="292"/>
    </location>
</feature>
<keyword evidence="4" id="KW-1185">Reference proteome</keyword>
<evidence type="ECO:0000313" key="4">
    <source>
        <dbReference type="Proteomes" id="UP000320333"/>
    </source>
</evidence>
<dbReference type="PANTHER" id="PTHR10335:SF23">
    <property type="entry name" value="OB FOLD-CONTAINING PROTEIN, NUCLEIC ACID BINDING"/>
    <property type="match status" value="1"/>
</dbReference>